<evidence type="ECO:0000259" key="2">
    <source>
        <dbReference type="PROSITE" id="PS50181"/>
    </source>
</evidence>
<sequence length="616" mass="69103">MHQHEQTRDSITKSTRRRSLKTLFQLPLSSRSPDFISASTAEAVGSIPADIVREIVDLLTPADVLNMSLTSKHLRSMLLPALYDTVILKSSRTCKITLQMLAQNRHLCGFIRKLAVRPNYYLSWPRPDEPLDEGWVVDMIKEIADGLTSMHTFDWDGLELPKDCLWETLRLRCPQLKSVFSNVGHWALNPNSSLFKFRGLTSFSLIVRHGLGGSELFPVPEDLPPQFWDMLLNHCPDLQELAICSFSSSSRVFDFERIAEGNWARLHTLTLGSFGYQSDFSLGPNSLINETALCRFLETHRELKYIRFLWNFKRWMSPDVIPMPIAPTALPVLDTFIGVYQQLAELPHPGKVETLDLTCEPIYETRLGAVCPLLSKLTALTSLDIWTHVFDPHRDHTPFFTAILAACPNLTDFHFMCTTSFTVKPLKQLLAQLYRLPALKRFSLTKGHKYLDESMLSTAMRILKHTPALRQVNIRWAREQCPNHLKQEGSYDVVLGKDARPESVAVVERGIPLFGRPFCRRFKVGIDFGRYEADEERREWKGKGKRASWVGGASFGGGFRSKGFGGDRSVDLADASPAVEAMSVGAFDAISSADSIPGSPDSSASSGSFAFSSGTV</sequence>
<dbReference type="EMBL" id="KN838829">
    <property type="protein sequence ID" value="KIJ93705.1"/>
    <property type="molecule type" value="Genomic_DNA"/>
</dbReference>
<dbReference type="Pfam" id="PF00646">
    <property type="entry name" value="F-box"/>
    <property type="match status" value="1"/>
</dbReference>
<dbReference type="Gene3D" id="3.80.10.10">
    <property type="entry name" value="Ribonuclease Inhibitor"/>
    <property type="match status" value="1"/>
</dbReference>
<proteinExistence type="predicted"/>
<dbReference type="STRING" id="1095629.A0A0C9WQZ5"/>
<dbReference type="InterPro" id="IPR032675">
    <property type="entry name" value="LRR_dom_sf"/>
</dbReference>
<evidence type="ECO:0000256" key="1">
    <source>
        <dbReference type="SAM" id="MobiDB-lite"/>
    </source>
</evidence>
<name>A0A0C9WQZ5_9AGAR</name>
<dbReference type="AlphaFoldDB" id="A0A0C9WQZ5"/>
<gene>
    <name evidence="3" type="ORF">K443DRAFT_684279</name>
</gene>
<evidence type="ECO:0000313" key="3">
    <source>
        <dbReference type="EMBL" id="KIJ93705.1"/>
    </source>
</evidence>
<evidence type="ECO:0000313" key="4">
    <source>
        <dbReference type="Proteomes" id="UP000054477"/>
    </source>
</evidence>
<feature type="region of interest" description="Disordered" evidence="1">
    <location>
        <begin position="594"/>
        <end position="616"/>
    </location>
</feature>
<reference evidence="3 4" key="1">
    <citation type="submission" date="2014-04" db="EMBL/GenBank/DDBJ databases">
        <authorList>
            <consortium name="DOE Joint Genome Institute"/>
            <person name="Kuo A."/>
            <person name="Kohler A."/>
            <person name="Nagy L.G."/>
            <person name="Floudas D."/>
            <person name="Copeland A."/>
            <person name="Barry K.W."/>
            <person name="Cichocki N."/>
            <person name="Veneault-Fourrey C."/>
            <person name="LaButti K."/>
            <person name="Lindquist E.A."/>
            <person name="Lipzen A."/>
            <person name="Lundell T."/>
            <person name="Morin E."/>
            <person name="Murat C."/>
            <person name="Sun H."/>
            <person name="Tunlid A."/>
            <person name="Henrissat B."/>
            <person name="Grigoriev I.V."/>
            <person name="Hibbett D.S."/>
            <person name="Martin F."/>
            <person name="Nordberg H.P."/>
            <person name="Cantor M.N."/>
            <person name="Hua S.X."/>
        </authorList>
    </citation>
    <scope>NUCLEOTIDE SEQUENCE [LARGE SCALE GENOMIC DNA]</scope>
    <source>
        <strain evidence="3 4">LaAM-08-1</strain>
    </source>
</reference>
<dbReference type="OrthoDB" id="3162794at2759"/>
<keyword evidence="4" id="KW-1185">Reference proteome</keyword>
<dbReference type="SUPFAM" id="SSF52047">
    <property type="entry name" value="RNI-like"/>
    <property type="match status" value="1"/>
</dbReference>
<dbReference type="Proteomes" id="UP000054477">
    <property type="component" value="Unassembled WGS sequence"/>
</dbReference>
<reference evidence="4" key="2">
    <citation type="submission" date="2015-01" db="EMBL/GenBank/DDBJ databases">
        <title>Evolutionary Origins and Diversification of the Mycorrhizal Mutualists.</title>
        <authorList>
            <consortium name="DOE Joint Genome Institute"/>
            <consortium name="Mycorrhizal Genomics Consortium"/>
            <person name="Kohler A."/>
            <person name="Kuo A."/>
            <person name="Nagy L.G."/>
            <person name="Floudas D."/>
            <person name="Copeland A."/>
            <person name="Barry K.W."/>
            <person name="Cichocki N."/>
            <person name="Veneault-Fourrey C."/>
            <person name="LaButti K."/>
            <person name="Lindquist E.A."/>
            <person name="Lipzen A."/>
            <person name="Lundell T."/>
            <person name="Morin E."/>
            <person name="Murat C."/>
            <person name="Riley R."/>
            <person name="Ohm R."/>
            <person name="Sun H."/>
            <person name="Tunlid A."/>
            <person name="Henrissat B."/>
            <person name="Grigoriev I.V."/>
            <person name="Hibbett D.S."/>
            <person name="Martin F."/>
        </authorList>
    </citation>
    <scope>NUCLEOTIDE SEQUENCE [LARGE SCALE GENOMIC DNA]</scope>
    <source>
        <strain evidence="4">LaAM-08-1</strain>
    </source>
</reference>
<feature type="domain" description="F-box" evidence="2">
    <location>
        <begin position="41"/>
        <end position="86"/>
    </location>
</feature>
<protein>
    <recommendedName>
        <fullName evidence="2">F-box domain-containing protein</fullName>
    </recommendedName>
</protein>
<dbReference type="InterPro" id="IPR001810">
    <property type="entry name" value="F-box_dom"/>
</dbReference>
<dbReference type="PROSITE" id="PS50181">
    <property type="entry name" value="FBOX"/>
    <property type="match status" value="1"/>
</dbReference>
<dbReference type="HOGENOM" id="CLU_024649_0_0_1"/>
<organism evidence="3 4">
    <name type="scientific">Laccaria amethystina LaAM-08-1</name>
    <dbReference type="NCBI Taxonomy" id="1095629"/>
    <lineage>
        <taxon>Eukaryota</taxon>
        <taxon>Fungi</taxon>
        <taxon>Dikarya</taxon>
        <taxon>Basidiomycota</taxon>
        <taxon>Agaricomycotina</taxon>
        <taxon>Agaricomycetes</taxon>
        <taxon>Agaricomycetidae</taxon>
        <taxon>Agaricales</taxon>
        <taxon>Agaricineae</taxon>
        <taxon>Hydnangiaceae</taxon>
        <taxon>Laccaria</taxon>
    </lineage>
</organism>
<accession>A0A0C9WQZ5</accession>